<feature type="region of interest" description="Disordered" evidence="6">
    <location>
        <begin position="1"/>
        <end position="101"/>
    </location>
</feature>
<dbReference type="InterPro" id="IPR028258">
    <property type="entry name" value="Sec3-PIP2_bind"/>
</dbReference>
<feature type="region of interest" description="Disordered" evidence="6">
    <location>
        <begin position="1156"/>
        <end position="1176"/>
    </location>
</feature>
<dbReference type="Pfam" id="PF15277">
    <property type="entry name" value="Sec3-PIP2_bind"/>
    <property type="match status" value="1"/>
</dbReference>
<keyword evidence="4 5" id="KW-0175">Coiled coil</keyword>
<dbReference type="GO" id="GO:0006893">
    <property type="term" value="P:Golgi to plasma membrane transport"/>
    <property type="evidence" value="ECO:0007669"/>
    <property type="project" value="TreeGrafter"/>
</dbReference>
<feature type="compositionally biased region" description="Pro residues" evidence="6">
    <location>
        <begin position="246"/>
        <end position="258"/>
    </location>
</feature>
<dbReference type="SMART" id="SM01313">
    <property type="entry name" value="Sec3-PIP2_bind"/>
    <property type="match status" value="1"/>
</dbReference>
<evidence type="ECO:0000256" key="5">
    <source>
        <dbReference type="SAM" id="Coils"/>
    </source>
</evidence>
<protein>
    <submittedName>
        <fullName evidence="8">Exocyst complex component protein</fullName>
    </submittedName>
</protein>
<feature type="compositionally biased region" description="Polar residues" evidence="6">
    <location>
        <begin position="511"/>
        <end position="534"/>
    </location>
</feature>
<dbReference type="Pfam" id="PF20654">
    <property type="entry name" value="Sec3_C-term"/>
    <property type="match status" value="1"/>
</dbReference>
<feature type="compositionally biased region" description="Basic and acidic residues" evidence="6">
    <location>
        <begin position="705"/>
        <end position="724"/>
    </location>
</feature>
<evidence type="ECO:0000256" key="1">
    <source>
        <dbReference type="ARBA" id="ARBA00006518"/>
    </source>
</evidence>
<dbReference type="InterPro" id="IPR048628">
    <property type="entry name" value="Sec3_C"/>
</dbReference>
<feature type="compositionally biased region" description="Polar residues" evidence="6">
    <location>
        <begin position="478"/>
        <end position="488"/>
    </location>
</feature>
<evidence type="ECO:0000256" key="2">
    <source>
        <dbReference type="ARBA" id="ARBA00022448"/>
    </source>
</evidence>
<dbReference type="FunFam" id="2.30.29.90:FF:000003">
    <property type="entry name" value="Exocyst complex component Sec3"/>
    <property type="match status" value="1"/>
</dbReference>
<feature type="compositionally biased region" description="Polar residues" evidence="6">
    <location>
        <begin position="326"/>
        <end position="337"/>
    </location>
</feature>
<feature type="compositionally biased region" description="Pro residues" evidence="6">
    <location>
        <begin position="366"/>
        <end position="376"/>
    </location>
</feature>
<feature type="compositionally biased region" description="Polar residues" evidence="6">
    <location>
        <begin position="379"/>
        <end position="394"/>
    </location>
</feature>
<dbReference type="Proteomes" id="UP000249619">
    <property type="component" value="Unassembled WGS sequence"/>
</dbReference>
<feature type="compositionally biased region" description="Basic and acidic residues" evidence="6">
    <location>
        <begin position="1163"/>
        <end position="1173"/>
    </location>
</feature>
<evidence type="ECO:0000256" key="6">
    <source>
        <dbReference type="SAM" id="MobiDB-lite"/>
    </source>
</evidence>
<feature type="compositionally biased region" description="Basic and acidic residues" evidence="6">
    <location>
        <begin position="45"/>
        <end position="57"/>
    </location>
</feature>
<accession>A0A364NGT3</accession>
<dbReference type="GO" id="GO:0000145">
    <property type="term" value="C:exocyst"/>
    <property type="evidence" value="ECO:0007669"/>
    <property type="project" value="InterPro"/>
</dbReference>
<dbReference type="InterPro" id="IPR019160">
    <property type="entry name" value="Sec3_CC"/>
</dbReference>
<feature type="coiled-coil region" evidence="5">
    <location>
        <begin position="861"/>
        <end position="888"/>
    </location>
</feature>
<organism evidence="8 9">
    <name type="scientific">Stemphylium lycopersici</name>
    <name type="common">Tomato gray leaf spot disease fungus</name>
    <name type="synonym">Thyrospora lycopersici</name>
    <dbReference type="NCBI Taxonomy" id="183478"/>
    <lineage>
        <taxon>Eukaryota</taxon>
        <taxon>Fungi</taxon>
        <taxon>Dikarya</taxon>
        <taxon>Ascomycota</taxon>
        <taxon>Pezizomycotina</taxon>
        <taxon>Dothideomycetes</taxon>
        <taxon>Pleosporomycetidae</taxon>
        <taxon>Pleosporales</taxon>
        <taxon>Pleosporineae</taxon>
        <taxon>Pleosporaceae</taxon>
        <taxon>Stemphylium</taxon>
    </lineage>
</organism>
<comment type="caution">
    <text evidence="8">The sequence shown here is derived from an EMBL/GenBank/DDBJ whole genome shotgun (WGS) entry which is preliminary data.</text>
</comment>
<feature type="compositionally biased region" description="Low complexity" evidence="6">
    <location>
        <begin position="22"/>
        <end position="44"/>
    </location>
</feature>
<proteinExistence type="inferred from homology"/>
<feature type="compositionally biased region" description="Basic and acidic residues" evidence="6">
    <location>
        <begin position="304"/>
        <end position="319"/>
    </location>
</feature>
<dbReference type="GO" id="GO:0006887">
    <property type="term" value="P:exocytosis"/>
    <property type="evidence" value="ECO:0007669"/>
    <property type="project" value="UniProtKB-KW"/>
</dbReference>
<keyword evidence="2" id="KW-0813">Transport</keyword>
<dbReference type="PANTHER" id="PTHR16092:SF14">
    <property type="entry name" value="EXOCYST COMPLEX COMPONENT 1 ISOFORM X1"/>
    <property type="match status" value="1"/>
</dbReference>
<keyword evidence="9" id="KW-1185">Reference proteome</keyword>
<feature type="compositionally biased region" description="Basic and acidic residues" evidence="6">
    <location>
        <begin position="543"/>
        <end position="556"/>
    </location>
</feature>
<name>A0A364NGT3_STELY</name>
<dbReference type="EMBL" id="QGDH01000002">
    <property type="protein sequence ID" value="RAR16472.1"/>
    <property type="molecule type" value="Genomic_DNA"/>
</dbReference>
<evidence type="ECO:0000313" key="8">
    <source>
        <dbReference type="EMBL" id="RAR16472.1"/>
    </source>
</evidence>
<evidence type="ECO:0000313" key="9">
    <source>
        <dbReference type="Proteomes" id="UP000249619"/>
    </source>
</evidence>
<feature type="region of interest" description="Disordered" evidence="6">
    <location>
        <begin position="233"/>
        <end position="654"/>
    </location>
</feature>
<dbReference type="GO" id="GO:0005886">
    <property type="term" value="C:plasma membrane"/>
    <property type="evidence" value="ECO:0007669"/>
    <property type="project" value="TreeGrafter"/>
</dbReference>
<dbReference type="CDD" id="cd13315">
    <property type="entry name" value="PH_Sec3"/>
    <property type="match status" value="1"/>
</dbReference>
<evidence type="ECO:0000259" key="7">
    <source>
        <dbReference type="SMART" id="SM01313"/>
    </source>
</evidence>
<reference evidence="9" key="1">
    <citation type="submission" date="2018-05" db="EMBL/GenBank/DDBJ databases">
        <title>Draft genome sequence of Stemphylium lycopersici strain CIDEFI 213.</title>
        <authorList>
            <person name="Medina R."/>
            <person name="Franco M.E.E."/>
            <person name="Lucentini C.G."/>
            <person name="Saparrat M.C.N."/>
            <person name="Balatti P.A."/>
        </authorList>
    </citation>
    <scope>NUCLEOTIDE SEQUENCE [LARGE SCALE GENOMIC DNA]</scope>
    <source>
        <strain evidence="9">CIDEFI 213</strain>
    </source>
</reference>
<comment type="similarity">
    <text evidence="1">Belongs to the SEC3 family.</text>
</comment>
<dbReference type="Gene3D" id="2.30.29.90">
    <property type="match status" value="1"/>
</dbReference>
<evidence type="ECO:0000256" key="3">
    <source>
        <dbReference type="ARBA" id="ARBA00022483"/>
    </source>
</evidence>
<dbReference type="PANTHER" id="PTHR16092">
    <property type="entry name" value="SEC3/SYNTAXIN-RELATED"/>
    <property type="match status" value="1"/>
</dbReference>
<sequence>MDGRPRNYTNGGGDPRAPPNRPSTGGSRGAPSAASSGSAPSGMSRAERFDDERKRITESCFSKVDEQGQLQESYITHIRVQEDGGHPQSPPPPNSPTSSKKARVIMISVRNTGRVKLHKARENANGTFSIGKSWPMEELSAVENYVHLNPTSEEEAQRKQWAGEKGFTVTITKPYYWEAGTAKEKEFFIGSMVKIYNKYTKGDFPILTGFSVTELNSLTNGKPHLATPEGRAAFAASGQGGASPRQGPPEQRPMPPKAGGPSPRRPGEVPPLSTEDNRRGPPPPNPNPNFRRPPGELQGPRRPGRPDDDRPSTGDEARRRPPFLPSQVQASGLQGTPSMPDLRQKRSMDPSIRSRPSGDSIRPRPAQGPGPSPMAPSPQLASRNLTPQSSNSEFASRPKTPESGNLPASLSPGRQPPREDAQSQRSGKSPDEPSLDGAPPSIAPPDPRRQNGFSSPRRDPSPRGLRPGTAQSGARPGTAQSNASSNFTRNDDVPPEEPPQRRRPLMEPRPSQMSQRSFDSQGAESRSNFHTPSGSPAPPMEVPPRRRPQEIPERLKPASQENVSRPEATLPMSQPTPPPTSPLPQIPTASLPPAPAQDEVTVPPLQAISTETAPESEGQPEAPQTMSSPIDEQDGDASHRPGLGPMVKKPLVNDQAANKFRKAAAAAGAFKPRAGGAAAKLFNKETKASDEPDGVSAVFVPQRPTPKEMPKEILQEEEEKKPEDAPIPVPDRLSKERPRISTEVVPSVTVSGPLAPPVAGTMQEPEEEVPPPAPEKAATRNIEPEPEVRRKKRRSNQQIVNISKLGIDPAIIDERGLEFDSLLSELGWGSNELSHKRIESLETDIKREIARVEAGSWLNHLEQKDDRVEAVERMLDRAIAECDELEGLLTLYNVELSSLNDDIAFIEAQSQGLQVQTANQRLLQHELRQLVDTISITSDQLEPLRRAPIGKINGLKDIESSLVLLYKALVTIDPSFVAGSRAGASDALNPMNNRSGIGNSDLATMQALQEKRDRYLGEGTMFIDRLKKHMDITFGAAFLSTKDALSRLDEGSMPSLTKNVEAHDTGRSELWMLSPVMLFAKEIDRASWDTLLRMYQVQAAQLYQQEVRDNILAWRKFARKPTGEEQELLFTAQEKEPESITGTARKLTVKRSQTLARGLRSASGEKEGKEGKAKPATQDGKLHAFDVFARVLEDTGPVLLTEQNFITEFFHATSTDSLDFPDAVQAAPPENRRGPNLWIRKQFEPDRAMAKHVTGVMEEIFSFWPAEIASLVDWATKVDPLQGVGILCAVDRKLVDIEETNQDFLTRNLQKIHERLQGLFSRFLDEQIRAIEDTKVKIKKRKGVISFMKTFPHFSIAIENMLPSASEGGDQLEIRRMVNDGYQRINKAMFESLKVIAKESPTVMASQGQADPEDKEALNYHILLIENMNHYMEEVDARAVPVLDHWKGKAQDEYDEHMGLYVDAVIRRPLGKLLEFIESTETLLSQPGASAQAIAQRSSHSRSVFKKLTHSHDAKELRKGIESLKKRVDKHFGDADDPTISRDLVFKVLKECEKTYVKVSERMTTINQDVYSGEVEIDWGNKEVEAAFRR</sequence>
<gene>
    <name evidence="8" type="ORF">DDE83_000037</name>
</gene>
<dbReference type="STRING" id="183478.A0A364NGT3"/>
<feature type="domain" description="Exocyst complex component Sec3 PIP2-binding N-terminal" evidence="7">
    <location>
        <begin position="98"/>
        <end position="199"/>
    </location>
</feature>
<dbReference type="Pfam" id="PF09763">
    <property type="entry name" value="Sec3_CC"/>
    <property type="match status" value="1"/>
</dbReference>
<feature type="compositionally biased region" description="Pro residues" evidence="6">
    <location>
        <begin position="574"/>
        <end position="595"/>
    </location>
</feature>
<feature type="region of interest" description="Disordered" evidence="6">
    <location>
        <begin position="685"/>
        <end position="795"/>
    </location>
</feature>
<evidence type="ECO:0000256" key="4">
    <source>
        <dbReference type="ARBA" id="ARBA00023054"/>
    </source>
</evidence>
<dbReference type="GO" id="GO:0005546">
    <property type="term" value="F:phosphatidylinositol-4,5-bisphosphate binding"/>
    <property type="evidence" value="ECO:0007669"/>
    <property type="project" value="TreeGrafter"/>
</dbReference>
<keyword evidence="3" id="KW-0268">Exocytosis</keyword>